<name>M0C9G5_9EURY</name>
<keyword evidence="2" id="KW-1185">Reference proteome</keyword>
<gene>
    <name evidence="1" type="ORF">C475_21524</name>
</gene>
<evidence type="ECO:0000313" key="1">
    <source>
        <dbReference type="EMBL" id="ELZ19921.1"/>
    </source>
</evidence>
<organism evidence="1 2">
    <name type="scientific">Halosimplex carlsbadense 2-9-1</name>
    <dbReference type="NCBI Taxonomy" id="797114"/>
    <lineage>
        <taxon>Archaea</taxon>
        <taxon>Methanobacteriati</taxon>
        <taxon>Methanobacteriota</taxon>
        <taxon>Stenosarchaea group</taxon>
        <taxon>Halobacteria</taxon>
        <taxon>Halobacteriales</taxon>
        <taxon>Haloarculaceae</taxon>
        <taxon>Halosimplex</taxon>
    </lineage>
</organism>
<dbReference type="eggNOG" id="arCOG08931">
    <property type="taxonomic scope" value="Archaea"/>
</dbReference>
<evidence type="ECO:0000313" key="2">
    <source>
        <dbReference type="Proteomes" id="UP000011626"/>
    </source>
</evidence>
<dbReference type="EMBL" id="AOIU01000048">
    <property type="protein sequence ID" value="ELZ19921.1"/>
    <property type="molecule type" value="Genomic_DNA"/>
</dbReference>
<proteinExistence type="predicted"/>
<evidence type="ECO:0008006" key="3">
    <source>
        <dbReference type="Google" id="ProtNLM"/>
    </source>
</evidence>
<dbReference type="AlphaFoldDB" id="M0C9G5"/>
<comment type="caution">
    <text evidence="1">The sequence shown here is derived from an EMBL/GenBank/DDBJ whole genome shotgun (WGS) entry which is preliminary data.</text>
</comment>
<accession>M0C9G5</accession>
<dbReference type="STRING" id="797114.C475_21524"/>
<protein>
    <recommendedName>
        <fullName evidence="3">PRC-barrel domain-containing protein</fullName>
    </recommendedName>
</protein>
<reference evidence="1 2" key="1">
    <citation type="journal article" date="2014" name="PLoS Genet.">
        <title>Phylogenetically driven sequencing of extremely halophilic archaea reveals strategies for static and dynamic osmo-response.</title>
        <authorList>
            <person name="Becker E.A."/>
            <person name="Seitzer P.M."/>
            <person name="Tritt A."/>
            <person name="Larsen D."/>
            <person name="Krusor M."/>
            <person name="Yao A.I."/>
            <person name="Wu D."/>
            <person name="Madern D."/>
            <person name="Eisen J.A."/>
            <person name="Darling A.E."/>
            <person name="Facciotti M.T."/>
        </authorList>
    </citation>
    <scope>NUCLEOTIDE SEQUENCE [LARGE SCALE GENOMIC DNA]</scope>
    <source>
        <strain evidence="1 2">2-9-1</strain>
    </source>
</reference>
<sequence>MTMRDRVTESDVGKPVVHDGERVGKIVDHENGTAFVDPNPGVAETVAAKVGLEDHGKEAFPLQRELVDGVGDEEIRLETEL</sequence>
<dbReference type="Proteomes" id="UP000011626">
    <property type="component" value="Unassembled WGS sequence"/>
</dbReference>